<dbReference type="EMBL" id="JAEHNZ010000004">
    <property type="protein sequence ID" value="MBK0397096.1"/>
    <property type="molecule type" value="Genomic_DNA"/>
</dbReference>
<keyword evidence="1" id="KW-1133">Transmembrane helix</keyword>
<keyword evidence="1" id="KW-0812">Transmembrane</keyword>
<keyword evidence="1" id="KW-0472">Membrane</keyword>
<feature type="transmembrane region" description="Helical" evidence="1">
    <location>
        <begin position="9"/>
        <end position="29"/>
    </location>
</feature>
<feature type="transmembrane region" description="Helical" evidence="1">
    <location>
        <begin position="110"/>
        <end position="129"/>
    </location>
</feature>
<proteinExistence type="predicted"/>
<evidence type="ECO:0000313" key="3">
    <source>
        <dbReference type="Proteomes" id="UP000614058"/>
    </source>
</evidence>
<comment type="caution">
    <text evidence="2">The sequence shown here is derived from an EMBL/GenBank/DDBJ whole genome shotgun (WGS) entry which is preliminary data.</text>
</comment>
<evidence type="ECO:0000313" key="2">
    <source>
        <dbReference type="EMBL" id="MBK0397096.1"/>
    </source>
</evidence>
<reference evidence="2 3" key="1">
    <citation type="journal article" date="2021" name="Pathogens">
        <title>Isolation and Characterization of Kingella bonacorsii sp. nov., A Novel Kingella Species Detected in a Stable Periodontitis Subject.</title>
        <authorList>
            <person name="Antezack A."/>
            <person name="Boxberger M."/>
            <person name="Rolland C."/>
            <person name="Monnet-Corti V."/>
            <person name="La Scola B."/>
        </authorList>
    </citation>
    <scope>NUCLEOTIDE SEQUENCE [LARGE SCALE GENOMIC DNA]</scope>
    <source>
        <strain evidence="2 3">Marseille-Q4569</strain>
    </source>
</reference>
<feature type="transmembrane region" description="Helical" evidence="1">
    <location>
        <begin position="41"/>
        <end position="59"/>
    </location>
</feature>
<protein>
    <submittedName>
        <fullName evidence="2">Uncharacterized protein</fullName>
    </submittedName>
</protein>
<organism evidence="2 3">
    <name type="scientific">Kingella bonacorsii</name>
    <dbReference type="NCBI Taxonomy" id="2796361"/>
    <lineage>
        <taxon>Bacteria</taxon>
        <taxon>Pseudomonadati</taxon>
        <taxon>Pseudomonadota</taxon>
        <taxon>Betaproteobacteria</taxon>
        <taxon>Neisseriales</taxon>
        <taxon>Neisseriaceae</taxon>
        <taxon>Kingella</taxon>
    </lineage>
</organism>
<evidence type="ECO:0000256" key="1">
    <source>
        <dbReference type="SAM" id="Phobius"/>
    </source>
</evidence>
<dbReference type="RefSeq" id="WP_200523101.1">
    <property type="nucleotide sequence ID" value="NZ_JAEHNZ010000004.1"/>
</dbReference>
<feature type="transmembrane region" description="Helical" evidence="1">
    <location>
        <begin position="79"/>
        <end position="104"/>
    </location>
</feature>
<dbReference type="Proteomes" id="UP000614058">
    <property type="component" value="Unassembled WGS sequence"/>
</dbReference>
<keyword evidence="3" id="KW-1185">Reference proteome</keyword>
<gene>
    <name evidence="2" type="ORF">JDW22_11040</name>
</gene>
<sequence>MPRKPTKDAIVIAVIYLSFMLWMAVRVWFDAQTNANVNKINILRILLMGASGFLSLLYVDWALPPQFTPLHRLSWFGRIWRIVVAVLAILIGNVFIFGGLFRIWQQPSTSSLVFMTLSTAILYAGIRMLRAR</sequence>
<accession>A0ABS1BUZ4</accession>
<name>A0ABS1BUZ4_9NEIS</name>